<dbReference type="RefSeq" id="WP_187571785.1">
    <property type="nucleotide sequence ID" value="NZ_CP060711.1"/>
</dbReference>
<organism evidence="1 2">
    <name type="scientific">Thermomonas brevis</name>
    <dbReference type="NCBI Taxonomy" id="215691"/>
    <lineage>
        <taxon>Bacteria</taxon>
        <taxon>Pseudomonadati</taxon>
        <taxon>Pseudomonadota</taxon>
        <taxon>Gammaproteobacteria</taxon>
        <taxon>Lysobacterales</taxon>
        <taxon>Lysobacteraceae</taxon>
        <taxon>Thermomonas</taxon>
    </lineage>
</organism>
<sequence length="76" mass="8514">MTDLVLEHLRGIRSSVDALRTDVGEIKNRLLGVEQGIAVLHQDASNLRSIVAEQGVRLDRLNTRVERIEQRLELAG</sequence>
<evidence type="ECO:0000313" key="1">
    <source>
        <dbReference type="EMBL" id="QNN48042.1"/>
    </source>
</evidence>
<protein>
    <submittedName>
        <fullName evidence="1">Uncharacterized protein</fullName>
    </submittedName>
</protein>
<gene>
    <name evidence="1" type="ORF">H9L17_07960</name>
</gene>
<evidence type="ECO:0000313" key="2">
    <source>
        <dbReference type="Proteomes" id="UP000515977"/>
    </source>
</evidence>
<dbReference type="KEGG" id="tbv:H9L17_07960"/>
<proteinExistence type="predicted"/>
<dbReference type="EMBL" id="CP060711">
    <property type="protein sequence ID" value="QNN48042.1"/>
    <property type="molecule type" value="Genomic_DNA"/>
</dbReference>
<reference evidence="1 2" key="1">
    <citation type="submission" date="2020-08" db="EMBL/GenBank/DDBJ databases">
        <title>Genome sequence of Thermomonas brevis KACC 16975T.</title>
        <authorList>
            <person name="Hyun D.-W."/>
            <person name="Bae J.-W."/>
        </authorList>
    </citation>
    <scope>NUCLEOTIDE SEQUENCE [LARGE SCALE GENOMIC DNA]</scope>
    <source>
        <strain evidence="1 2">KACC 16975</strain>
    </source>
</reference>
<name>A0A7G9QXG7_9GAMM</name>
<dbReference type="Proteomes" id="UP000515977">
    <property type="component" value="Chromosome"/>
</dbReference>
<keyword evidence="2" id="KW-1185">Reference proteome</keyword>
<accession>A0A7G9QXG7</accession>
<dbReference type="AlphaFoldDB" id="A0A7G9QXG7"/>